<dbReference type="Gene3D" id="3.10.129.10">
    <property type="entry name" value="Hotdog Thioesterase"/>
    <property type="match status" value="1"/>
</dbReference>
<dbReference type="PATRIC" id="fig|1352936.5.peg.5267"/>
<evidence type="ECO:0008006" key="3">
    <source>
        <dbReference type="Google" id="ProtNLM"/>
    </source>
</evidence>
<dbReference type="HOGENOM" id="CLU_1980391_0_0_11"/>
<evidence type="ECO:0000313" key="2">
    <source>
        <dbReference type="Proteomes" id="UP000017984"/>
    </source>
</evidence>
<sequence>MNCFLDGMLAMERGPKGVLLTPDARFCVDERLGFIYPGITAAVAHEAAYWSLVPAEEDCFPAMMTTAFTVHMLSPATVHDGDIIGSGEVIRRGRSKVVAQGFAHQGEKLMVHAVVSFVPMPGTVRN</sequence>
<dbReference type="AlphaFoldDB" id="V6K5B3"/>
<protein>
    <recommendedName>
        <fullName evidence="3">Thioesterase</fullName>
    </recommendedName>
</protein>
<dbReference type="RefSeq" id="WP_023549616.1">
    <property type="nucleotide sequence ID" value="NZ_CM002285.1"/>
</dbReference>
<organism evidence="1 2">
    <name type="scientific">Streptomyces roseochromogenus subsp. oscitans DS 12.976</name>
    <dbReference type="NCBI Taxonomy" id="1352936"/>
    <lineage>
        <taxon>Bacteria</taxon>
        <taxon>Bacillati</taxon>
        <taxon>Actinomycetota</taxon>
        <taxon>Actinomycetes</taxon>
        <taxon>Kitasatosporales</taxon>
        <taxon>Streptomycetaceae</taxon>
        <taxon>Streptomyces</taxon>
    </lineage>
</organism>
<dbReference type="Proteomes" id="UP000017984">
    <property type="component" value="Chromosome"/>
</dbReference>
<accession>V6K5B3</accession>
<proteinExistence type="predicted"/>
<keyword evidence="2" id="KW-1185">Reference proteome</keyword>
<dbReference type="EMBL" id="AWQX01000214">
    <property type="protein sequence ID" value="EST27312.1"/>
    <property type="molecule type" value="Genomic_DNA"/>
</dbReference>
<gene>
    <name evidence="1" type="ORF">M878_25270</name>
</gene>
<dbReference type="STRING" id="1352936.M878_25270"/>
<evidence type="ECO:0000313" key="1">
    <source>
        <dbReference type="EMBL" id="EST27312.1"/>
    </source>
</evidence>
<name>V6K5B3_STRRC</name>
<dbReference type="InterPro" id="IPR029069">
    <property type="entry name" value="HotDog_dom_sf"/>
</dbReference>
<reference evidence="1 2" key="1">
    <citation type="journal article" date="2014" name="Genome Announc.">
        <title>Draft Genome Sequence of Streptomyces roseochromogenes subsp. oscitans DS 12.976, Producer of the Aminocoumarin Antibiotic Clorobiocin.</title>
        <authorList>
            <person name="Ruckert C."/>
            <person name="Kalinowski J."/>
            <person name="Heide L."/>
            <person name="Apel A.K."/>
        </authorList>
    </citation>
    <scope>NUCLEOTIDE SEQUENCE [LARGE SCALE GENOMIC DNA]</scope>
    <source>
        <strain evidence="1 2">DS 12.976</strain>
    </source>
</reference>
<dbReference type="SUPFAM" id="SSF54637">
    <property type="entry name" value="Thioesterase/thiol ester dehydrase-isomerase"/>
    <property type="match status" value="1"/>
</dbReference>
<comment type="caution">
    <text evidence="1">The sequence shown here is derived from an EMBL/GenBank/DDBJ whole genome shotgun (WGS) entry which is preliminary data.</text>
</comment>